<keyword evidence="2" id="KW-1185">Reference proteome</keyword>
<dbReference type="EMBL" id="AP012319">
    <property type="protein sequence ID" value="BAL87291.1"/>
    <property type="molecule type" value="Genomic_DNA"/>
</dbReference>
<dbReference type="HOGENOM" id="CLU_310300_0_0_11"/>
<dbReference type="AlphaFoldDB" id="I0H2Q4"/>
<accession>I0H2Q4</accession>
<protein>
    <submittedName>
        <fullName evidence="1">Uncharacterized protein</fullName>
    </submittedName>
</protein>
<evidence type="ECO:0000313" key="2">
    <source>
        <dbReference type="Proteomes" id="UP000007882"/>
    </source>
</evidence>
<dbReference type="RefSeq" id="WP_014442186.1">
    <property type="nucleotide sequence ID" value="NC_017093.1"/>
</dbReference>
<proteinExistence type="predicted"/>
<organism evidence="1 2">
    <name type="scientific">Actinoplanes missouriensis (strain ATCC 14538 / DSM 43046 / CBS 188.64 / JCM 3121 / NBRC 102363 / NCIMB 12654 / NRRL B-3342 / UNCC 431)</name>
    <dbReference type="NCBI Taxonomy" id="512565"/>
    <lineage>
        <taxon>Bacteria</taxon>
        <taxon>Bacillati</taxon>
        <taxon>Actinomycetota</taxon>
        <taxon>Actinomycetes</taxon>
        <taxon>Micromonosporales</taxon>
        <taxon>Micromonosporaceae</taxon>
        <taxon>Actinoplanes</taxon>
    </lineage>
</organism>
<dbReference type="PATRIC" id="fig|512565.3.peg.2072"/>
<name>I0H2Q4_ACTM4</name>
<dbReference type="Proteomes" id="UP000007882">
    <property type="component" value="Chromosome"/>
</dbReference>
<dbReference type="OrthoDB" id="3304698at2"/>
<dbReference type="KEGG" id="ams:AMIS_20710"/>
<dbReference type="STRING" id="512565.AMIS_20710"/>
<evidence type="ECO:0000313" key="1">
    <source>
        <dbReference type="EMBL" id="BAL87291.1"/>
    </source>
</evidence>
<sequence length="948" mass="100621">MTSPTGEFPGSADLEITASAAFGADLTADPDTWTWTDLSDRLLPTPITIQWGVIVGGSSSRSASATVHLLNDDGQLTALHPGSQWWPYVDAGTPFKLEVRTKPGPIVLHTFTGTPQTNSIGPADVGPTMWSYSSPAAMSTNGTQGQITFTAKDVIRRARAVVPHRDIDATIDVAVPAIPVGNAVGAGIYFRGTAANTNLWAALDFGTGGTIGLRLRHNTSDLAAASQPGLTYAAGQMIRLRLLVVGERVRMRAWAASGTEPSDWPIDYTVTVQTGRQDYLGFQAWIFASTTNALPYVFTVDNFRVEQPKYSRFEGYIADVRTTFLPLADGSAHSVAQIELGGVGTRLEGKDAPEWSPLRRALQKGAVEPVAYWPLEDAERSTQAASALEGQPPLLPTGPVVFDASTGVPDDAELANYGTKNLVSLAAGARLAGSVTNLVTSNAWTVTVSVNQFTQAVLPATSEIRLLEWSTTGTWDRWALISTNTPGHIVRAYNTQAGTNTTVAVANHNFVGWMFIDVVMVQDGGNIDVDILLNANTWGSGTVAGTLGSVLGPISLNPDRANVTASTNQAGLKFIMGHLLVRNTDSSGLPFKVDEYGQYRADRGWWGEPAHKRAGRLSAEERVPFEVTATPPADGITQLNTQQPGTFVDLVKAAAEAESGAILHEDAFGYTMVPRAARYNPDPTMVIDLGTYARSAGTDPAQVLVPVLNSRAPNYWTVERTGGSSATWGADTTYRQRRGTIPGKATLDLLSDTQLGDHARWRVHLTADAQGATYPAASIDLAANPDLIDDWLLCRPGSRIQRLNQPTIAGVDTIDQVIVGGSETLAPRSWAASVDTDPAEPWRVAVVDDPGSLLDSLSSTLNAALNASATTFVIKTVSRMETWATAGGYDLDIDGEVIGVPAAGMSAPTGTGPYLQTVTGAVRSKNNVNKPHVGGARVSLADPAYVAL</sequence>
<gene>
    <name evidence="1" type="ordered locus">AMIS_20710</name>
</gene>
<reference evidence="1 2" key="1">
    <citation type="submission" date="2012-02" db="EMBL/GenBank/DDBJ databases">
        <title>Complete genome sequence of Actinoplanes missouriensis 431 (= NBRC 102363).</title>
        <authorList>
            <person name="Ohnishi Y."/>
            <person name="Ishikawa J."/>
            <person name="Sekine M."/>
            <person name="Hosoyama A."/>
            <person name="Harada T."/>
            <person name="Narita H."/>
            <person name="Hata T."/>
            <person name="Konno Y."/>
            <person name="Tutikane K."/>
            <person name="Fujita N."/>
            <person name="Horinouchi S."/>
            <person name="Hayakawa M."/>
        </authorList>
    </citation>
    <scope>NUCLEOTIDE SEQUENCE [LARGE SCALE GENOMIC DNA]</scope>
    <source>
        <strain evidence="2">ATCC 14538 / DSM 43046 / CBS 188.64 / JCM 3121 / NBRC 102363 / NCIMB 12654 / NRRL B-3342 / UNCC 431</strain>
    </source>
</reference>
<dbReference type="eggNOG" id="COG3291">
    <property type="taxonomic scope" value="Bacteria"/>
</dbReference>